<dbReference type="EMBL" id="BGPR01001221">
    <property type="protein sequence ID" value="GBM48601.1"/>
    <property type="molecule type" value="Genomic_DNA"/>
</dbReference>
<name>A0A4Y2G5E1_ARAVE</name>
<dbReference type="AlphaFoldDB" id="A0A4Y2G5E1"/>
<evidence type="ECO:0000313" key="2">
    <source>
        <dbReference type="Proteomes" id="UP000499080"/>
    </source>
</evidence>
<organism evidence="1 2">
    <name type="scientific">Araneus ventricosus</name>
    <name type="common">Orbweaver spider</name>
    <name type="synonym">Epeira ventricosa</name>
    <dbReference type="NCBI Taxonomy" id="182803"/>
    <lineage>
        <taxon>Eukaryota</taxon>
        <taxon>Metazoa</taxon>
        <taxon>Ecdysozoa</taxon>
        <taxon>Arthropoda</taxon>
        <taxon>Chelicerata</taxon>
        <taxon>Arachnida</taxon>
        <taxon>Araneae</taxon>
        <taxon>Araneomorphae</taxon>
        <taxon>Entelegynae</taxon>
        <taxon>Araneoidea</taxon>
        <taxon>Araneidae</taxon>
        <taxon>Araneus</taxon>
    </lineage>
</organism>
<evidence type="ECO:0000313" key="1">
    <source>
        <dbReference type="EMBL" id="GBM48601.1"/>
    </source>
</evidence>
<comment type="caution">
    <text evidence="1">The sequence shown here is derived from an EMBL/GenBank/DDBJ whole genome shotgun (WGS) entry which is preliminary data.</text>
</comment>
<protein>
    <submittedName>
        <fullName evidence="1">Uncharacterized protein</fullName>
    </submittedName>
</protein>
<keyword evidence="2" id="KW-1185">Reference proteome</keyword>
<proteinExistence type="predicted"/>
<sequence>MKLLHHQKRGKSNPVDHLIVLVKLLIPGFPVKGNLGEQESKRKHQHHTTSFLHFPKIHPLIRLSDDDNHLPMKLTKLSSRIAVHHQTKNPEKNLLLICDLLDAEKWHGFLGVSYLYFVQVLYHFK</sequence>
<reference evidence="1 2" key="1">
    <citation type="journal article" date="2019" name="Sci. Rep.">
        <title>Orb-weaving spider Araneus ventricosus genome elucidates the spidroin gene catalogue.</title>
        <authorList>
            <person name="Kono N."/>
            <person name="Nakamura H."/>
            <person name="Ohtoshi R."/>
            <person name="Moran D.A.P."/>
            <person name="Shinohara A."/>
            <person name="Yoshida Y."/>
            <person name="Fujiwara M."/>
            <person name="Mori M."/>
            <person name="Tomita M."/>
            <person name="Arakawa K."/>
        </authorList>
    </citation>
    <scope>NUCLEOTIDE SEQUENCE [LARGE SCALE GENOMIC DNA]</scope>
</reference>
<dbReference type="Proteomes" id="UP000499080">
    <property type="component" value="Unassembled WGS sequence"/>
</dbReference>
<gene>
    <name evidence="1" type="ORF">AVEN_158172_1</name>
</gene>
<accession>A0A4Y2G5E1</accession>